<sequence length="69" mass="7706">MLNIICKHNCKDCYALRICAVQAIKDQQSSIYVETDDCIGCGACRRACVVFSYDQALKEKTVEWLKGAA</sequence>
<dbReference type="Gene3D" id="3.30.70.20">
    <property type="match status" value="1"/>
</dbReference>
<reference evidence="2 3" key="1">
    <citation type="submission" date="2020-08" db="EMBL/GenBank/DDBJ databases">
        <title>Bridging the membrane lipid divide: bacteria of the FCB group superphylum have the potential to synthesize archaeal ether lipids.</title>
        <authorList>
            <person name="Villanueva L."/>
            <person name="Von Meijenfeldt F.A.B."/>
            <person name="Westbye A.B."/>
            <person name="Yadav S."/>
            <person name="Hopmans E.C."/>
            <person name="Dutilh B.E."/>
            <person name="Sinninghe Damste J.S."/>
        </authorList>
    </citation>
    <scope>NUCLEOTIDE SEQUENCE [LARGE SCALE GENOMIC DNA]</scope>
    <source>
        <strain evidence="2">NIOZ-UU82</strain>
    </source>
</reference>
<evidence type="ECO:0000259" key="1">
    <source>
        <dbReference type="PROSITE" id="PS51379"/>
    </source>
</evidence>
<feature type="domain" description="4Fe-4S ferredoxin-type" evidence="1">
    <location>
        <begin position="29"/>
        <end position="58"/>
    </location>
</feature>
<evidence type="ECO:0000313" key="3">
    <source>
        <dbReference type="Proteomes" id="UP000603545"/>
    </source>
</evidence>
<dbReference type="PROSITE" id="PS51379">
    <property type="entry name" value="4FE4S_FER_2"/>
    <property type="match status" value="1"/>
</dbReference>
<accession>A0A8J6N7T0</accession>
<dbReference type="SUPFAM" id="SSF54862">
    <property type="entry name" value="4Fe-4S ferredoxins"/>
    <property type="match status" value="1"/>
</dbReference>
<organism evidence="2 3">
    <name type="scientific">Candidatus Desulfaltia bathyphila</name>
    <dbReference type="NCBI Taxonomy" id="2841697"/>
    <lineage>
        <taxon>Bacteria</taxon>
        <taxon>Pseudomonadati</taxon>
        <taxon>Thermodesulfobacteriota</taxon>
        <taxon>Desulfobacteria</taxon>
        <taxon>Desulfobacterales</taxon>
        <taxon>Desulfobacterales incertae sedis</taxon>
        <taxon>Candidatus Desulfaltia</taxon>
    </lineage>
</organism>
<comment type="caution">
    <text evidence="2">The sequence shown here is derived from an EMBL/GenBank/DDBJ whole genome shotgun (WGS) entry which is preliminary data.</text>
</comment>
<dbReference type="Proteomes" id="UP000603545">
    <property type="component" value="Unassembled WGS sequence"/>
</dbReference>
<gene>
    <name evidence="2" type="ORF">H8E80_05480</name>
</gene>
<evidence type="ECO:0000313" key="2">
    <source>
        <dbReference type="EMBL" id="MBC8199481.1"/>
    </source>
</evidence>
<dbReference type="EMBL" id="JACNLL010000054">
    <property type="protein sequence ID" value="MBC8199481.1"/>
    <property type="molecule type" value="Genomic_DNA"/>
</dbReference>
<dbReference type="AlphaFoldDB" id="A0A8J6N7T0"/>
<name>A0A8J6N7T0_9BACT</name>
<protein>
    <recommendedName>
        <fullName evidence="1">4Fe-4S ferredoxin-type domain-containing protein</fullName>
    </recommendedName>
</protein>
<dbReference type="InterPro" id="IPR017896">
    <property type="entry name" value="4Fe4S_Fe-S-bd"/>
</dbReference>
<proteinExistence type="predicted"/>